<dbReference type="AlphaFoldDB" id="A0A378IMY5"/>
<evidence type="ECO:0000313" key="3">
    <source>
        <dbReference type="EMBL" id="STX36509.1"/>
    </source>
</evidence>
<organism evidence="3 5">
    <name type="scientific">Legionella cincinnatiensis</name>
    <dbReference type="NCBI Taxonomy" id="28085"/>
    <lineage>
        <taxon>Bacteria</taxon>
        <taxon>Pseudomonadati</taxon>
        <taxon>Pseudomonadota</taxon>
        <taxon>Gammaproteobacteria</taxon>
        <taxon>Legionellales</taxon>
        <taxon>Legionellaceae</taxon>
        <taxon>Legionella</taxon>
    </lineage>
</organism>
<proteinExistence type="predicted"/>
<dbReference type="InterPro" id="IPR002937">
    <property type="entry name" value="Amino_oxidase"/>
</dbReference>
<dbReference type="EC" id="1.3.5.5" evidence="3"/>
<dbReference type="InterPro" id="IPR050464">
    <property type="entry name" value="Zeta_carotene_desat/Oxidored"/>
</dbReference>
<keyword evidence="4" id="KW-1185">Reference proteome</keyword>
<dbReference type="EMBL" id="LNXX01000005">
    <property type="protein sequence ID" value="KTC93489.1"/>
    <property type="molecule type" value="Genomic_DNA"/>
</dbReference>
<evidence type="ECO:0000259" key="1">
    <source>
        <dbReference type="Pfam" id="PF01593"/>
    </source>
</evidence>
<dbReference type="GO" id="GO:0016491">
    <property type="term" value="F:oxidoreductase activity"/>
    <property type="evidence" value="ECO:0007669"/>
    <property type="project" value="UniProtKB-KW"/>
</dbReference>
<feature type="domain" description="Amine oxidase" evidence="1">
    <location>
        <begin position="14"/>
        <end position="360"/>
    </location>
</feature>
<evidence type="ECO:0000313" key="4">
    <source>
        <dbReference type="Proteomes" id="UP000054854"/>
    </source>
</evidence>
<evidence type="ECO:0000313" key="2">
    <source>
        <dbReference type="EMBL" id="KTC93489.1"/>
    </source>
</evidence>
<reference evidence="2 4" key="1">
    <citation type="submission" date="2015-11" db="EMBL/GenBank/DDBJ databases">
        <title>Genomic analysis of 38 Legionella species identifies large and diverse effector repertoires.</title>
        <authorList>
            <person name="Burstein D."/>
            <person name="Amaro F."/>
            <person name="Zusman T."/>
            <person name="Lifshitz Z."/>
            <person name="Cohen O."/>
            <person name="Gilbert J.A."/>
            <person name="Pupko T."/>
            <person name="Shuman H.A."/>
            <person name="Segal G."/>
        </authorList>
    </citation>
    <scope>NUCLEOTIDE SEQUENCE [LARGE SCALE GENOMIC DNA]</scope>
    <source>
        <strain evidence="2 4">CDC#72-OH-14</strain>
    </source>
</reference>
<dbReference type="Pfam" id="PF01593">
    <property type="entry name" value="Amino_oxidase"/>
    <property type="match status" value="1"/>
</dbReference>
<dbReference type="RefSeq" id="WP_058463756.1">
    <property type="nucleotide sequence ID" value="NZ_CAAAHQ010000056.1"/>
</dbReference>
<dbReference type="OrthoDB" id="20837at2"/>
<name>A0A378IMY5_9GAMM</name>
<dbReference type="Proteomes" id="UP000255316">
    <property type="component" value="Unassembled WGS sequence"/>
</dbReference>
<dbReference type="EMBL" id="UGNX01000001">
    <property type="protein sequence ID" value="STX36509.1"/>
    <property type="molecule type" value="Genomic_DNA"/>
</dbReference>
<dbReference type="PANTHER" id="PTHR42923:SF46">
    <property type="entry name" value="AMINE OXIDASE"/>
    <property type="match status" value="1"/>
</dbReference>
<evidence type="ECO:0000313" key="5">
    <source>
        <dbReference type="Proteomes" id="UP000255316"/>
    </source>
</evidence>
<protein>
    <submittedName>
        <fullName evidence="3">15-cis-phytoene desaturase</fullName>
        <ecNumber evidence="3">1.3.5.5</ecNumber>
    </submittedName>
</protein>
<keyword evidence="3" id="KW-0560">Oxidoreductase</keyword>
<reference evidence="3 5" key="2">
    <citation type="submission" date="2018-06" db="EMBL/GenBank/DDBJ databases">
        <authorList>
            <consortium name="Pathogen Informatics"/>
            <person name="Doyle S."/>
        </authorList>
    </citation>
    <scope>NUCLEOTIDE SEQUENCE [LARGE SCALE GENOMIC DNA]</scope>
    <source>
        <strain evidence="3 5">NCTC12438</strain>
    </source>
</reference>
<dbReference type="PRINTS" id="PR00419">
    <property type="entry name" value="ADXRDTASE"/>
</dbReference>
<dbReference type="NCBIfam" id="NF005560">
    <property type="entry name" value="PRK07233.1"/>
    <property type="match status" value="1"/>
</dbReference>
<dbReference type="PANTHER" id="PTHR42923">
    <property type="entry name" value="PROTOPORPHYRINOGEN OXIDASE"/>
    <property type="match status" value="1"/>
</dbReference>
<gene>
    <name evidence="3" type="primary">pds</name>
    <name evidence="2" type="ORF">Lcin_0527</name>
    <name evidence="3" type="ORF">NCTC12438_03142</name>
</gene>
<dbReference type="Gene3D" id="3.50.50.60">
    <property type="entry name" value="FAD/NAD(P)-binding domain"/>
    <property type="match status" value="1"/>
</dbReference>
<accession>A0A378IMY5</accession>
<sequence length="428" mass="49295">MSQRIAVLGAGPMGLAVAYHLAREGHQPIIFEADDRVGGMSASFDFSGLSIERYYHFHCTSDHAFLKTLDELGLTDKMRWVETKMGYWYQNRLQPWGNPVALLKFRGLNPISKFRYGFHAFLSTKRGSWQSLDNVEATKWIKRWIGKRAYDVLWHKLFEYKFYDYANNLSAAWIWSRIRRIGKSRYNLFREKLGYLEGGSETLLQAMKSEIEVNGGEVRLKCPVNKVIITDGKVQGIEVAGKIEYFDKVISTIPLPFVPKIMPDLPEPIMKSFQSIKNIAVACVIVKLQKPLTENFWLNINDPDMDIPGLVEYSNLRNLGQHILYVPFYMPGEHPKFAETDQVFIDKVRTYLKKINSELDDKHIIDIRVNRYRYAQPICSPGFLNQLPPVGLPVKGLWVADTSYYYPEDRGISESIDFGRKMAQEAIA</sequence>
<dbReference type="SUPFAM" id="SSF51905">
    <property type="entry name" value="FAD/NAD(P)-binding domain"/>
    <property type="match status" value="1"/>
</dbReference>
<dbReference type="Proteomes" id="UP000054854">
    <property type="component" value="Unassembled WGS sequence"/>
</dbReference>
<dbReference type="InterPro" id="IPR036188">
    <property type="entry name" value="FAD/NAD-bd_sf"/>
</dbReference>
<dbReference type="STRING" id="28085.Lcin_0527"/>